<dbReference type="RefSeq" id="WP_092750181.1">
    <property type="nucleotide sequence ID" value="NZ_FMAJ01000004.1"/>
</dbReference>
<dbReference type="InterPro" id="IPR016169">
    <property type="entry name" value="FAD-bd_PCMH_sub2"/>
</dbReference>
<dbReference type="EMBL" id="FMAJ01000004">
    <property type="protein sequence ID" value="SCB58347.1"/>
    <property type="molecule type" value="Genomic_DNA"/>
</dbReference>
<comment type="similarity">
    <text evidence="1">Belongs to the oxygen-dependent FAD-linked oxidoreductase family.</text>
</comment>
<dbReference type="InterPro" id="IPR016166">
    <property type="entry name" value="FAD-bd_PCMH"/>
</dbReference>
<evidence type="ECO:0000256" key="3">
    <source>
        <dbReference type="ARBA" id="ARBA00023002"/>
    </source>
</evidence>
<protein>
    <submittedName>
        <fullName evidence="5">FAD/FMN-containing dehydrogenase</fullName>
    </submittedName>
</protein>
<keyword evidence="2" id="KW-0285">Flavoprotein</keyword>
<gene>
    <name evidence="5" type="ORF">GA0061105_104273</name>
</gene>
<organism evidence="5 6">
    <name type="scientific">Rhizobium aethiopicum</name>
    <dbReference type="NCBI Taxonomy" id="1138170"/>
    <lineage>
        <taxon>Bacteria</taxon>
        <taxon>Pseudomonadati</taxon>
        <taxon>Pseudomonadota</taxon>
        <taxon>Alphaproteobacteria</taxon>
        <taxon>Hyphomicrobiales</taxon>
        <taxon>Rhizobiaceae</taxon>
        <taxon>Rhizobium/Agrobacterium group</taxon>
        <taxon>Rhizobium</taxon>
    </lineage>
</organism>
<dbReference type="Proteomes" id="UP000198723">
    <property type="component" value="Unassembled WGS sequence"/>
</dbReference>
<dbReference type="SUPFAM" id="SSF56176">
    <property type="entry name" value="FAD-binding/transporter-associated domain-like"/>
    <property type="match status" value="1"/>
</dbReference>
<proteinExistence type="inferred from homology"/>
<evidence type="ECO:0000313" key="5">
    <source>
        <dbReference type="EMBL" id="SCB58347.1"/>
    </source>
</evidence>
<dbReference type="InterPro" id="IPR050432">
    <property type="entry name" value="FAD-linked_Oxidoreductases_BP"/>
</dbReference>
<evidence type="ECO:0000256" key="2">
    <source>
        <dbReference type="ARBA" id="ARBA00022827"/>
    </source>
</evidence>
<evidence type="ECO:0000256" key="1">
    <source>
        <dbReference type="ARBA" id="ARBA00005466"/>
    </source>
</evidence>
<name>A0A1C3Y1L4_9HYPH</name>
<feature type="domain" description="FAD-binding PCMH-type" evidence="4">
    <location>
        <begin position="7"/>
        <end position="174"/>
    </location>
</feature>
<evidence type="ECO:0000313" key="6">
    <source>
        <dbReference type="Proteomes" id="UP000198723"/>
    </source>
</evidence>
<accession>A0A1C3Y1L4</accession>
<dbReference type="PROSITE" id="PS51387">
    <property type="entry name" value="FAD_PCMH"/>
    <property type="match status" value="1"/>
</dbReference>
<dbReference type="GO" id="GO:0071949">
    <property type="term" value="F:FAD binding"/>
    <property type="evidence" value="ECO:0007669"/>
    <property type="project" value="InterPro"/>
</dbReference>
<dbReference type="Gene3D" id="3.30.465.10">
    <property type="match status" value="1"/>
</dbReference>
<dbReference type="GO" id="GO:0016491">
    <property type="term" value="F:oxidoreductase activity"/>
    <property type="evidence" value="ECO:0007669"/>
    <property type="project" value="UniProtKB-KW"/>
</dbReference>
<keyword evidence="2" id="KW-0274">FAD</keyword>
<dbReference type="PANTHER" id="PTHR13878:SF53">
    <property type="entry name" value="CYTOKININ DEHYDROGENASE 6"/>
    <property type="match status" value="1"/>
</dbReference>
<reference evidence="5 6" key="1">
    <citation type="submission" date="2016-08" db="EMBL/GenBank/DDBJ databases">
        <authorList>
            <person name="Seilhamer J.J."/>
        </authorList>
    </citation>
    <scope>NUCLEOTIDE SEQUENCE [LARGE SCALE GENOMIC DNA]</scope>
    <source>
        <strain evidence="5 6">HBR26</strain>
    </source>
</reference>
<dbReference type="Pfam" id="PF01565">
    <property type="entry name" value="FAD_binding_4"/>
    <property type="match status" value="1"/>
</dbReference>
<keyword evidence="3" id="KW-0560">Oxidoreductase</keyword>
<dbReference type="InterPro" id="IPR006094">
    <property type="entry name" value="Oxid_FAD_bind_N"/>
</dbReference>
<dbReference type="STRING" id="1138170.GA0061105_104273"/>
<dbReference type="AlphaFoldDB" id="A0A1C3Y1L4"/>
<evidence type="ECO:0000259" key="4">
    <source>
        <dbReference type="PROSITE" id="PS51387"/>
    </source>
</evidence>
<dbReference type="InterPro" id="IPR036318">
    <property type="entry name" value="FAD-bd_PCMH-like_sf"/>
</dbReference>
<dbReference type="PANTHER" id="PTHR13878">
    <property type="entry name" value="GULONOLACTONE OXIDASE"/>
    <property type="match status" value="1"/>
</dbReference>
<sequence length="441" mass="48352">MEGWGRYPRHETEVIACRLPEALPESVVSRPGLIARGNGRSYGDAAIGEHSTLLCSRLDRLKSFDLADRALTVEGGVMLSDVLRSFVPRGYFPPVVPGTKFVTIGGMIASDVHGKNHHRDGGFGGHVRELKLVVASGEIVTCSRTQNSELFFATVGGMGMTGIIAEATFRLRPIETGWIAQKTIVTENLGDALTALRQTEDATYSVAWIDCLSQGASLGRSLIFAGEHATLDQVGGTSKAERFPAWNPAKLSLPLDLPHWLLNRRSVSTFNEVYFRAGARKAAKTALVHWDKYFFPLDGMLEWNRLYGRRGFLQHQCVIPAEDALPVLSGILDRFARSGKASFLAVLKKLGAEGGGLLSFPTPGYTLALDLPVTQDVFRLLDEIDELVVKAGGRLYLAKDARQSRQTFEAGYPRLNAFKELRKATGADRHFNSRLAKRLGI</sequence>